<keyword evidence="2" id="KW-0493">Microtubule</keyword>
<comment type="caution">
    <text evidence="6">The sequence shown here is derived from an EMBL/GenBank/DDBJ whole genome shotgun (WGS) entry which is preliminary data.</text>
</comment>
<proteinExistence type="inferred from homology"/>
<evidence type="ECO:0000313" key="7">
    <source>
        <dbReference type="Proteomes" id="UP000192247"/>
    </source>
</evidence>
<dbReference type="Gene3D" id="3.30.1330.20">
    <property type="entry name" value="Tubulin/FtsZ, C-terminal domain"/>
    <property type="match status" value="1"/>
</dbReference>
<dbReference type="SUPFAM" id="SSF52490">
    <property type="entry name" value="Tubulin nucleotide-binding domain-like"/>
    <property type="match status" value="1"/>
</dbReference>
<dbReference type="InterPro" id="IPR037103">
    <property type="entry name" value="Tubulin/FtsZ-like_C"/>
</dbReference>
<accession>A0A1V9XI50</accession>
<feature type="domain" description="Tubulin/FtsZ 2-layer sandwich" evidence="5">
    <location>
        <begin position="35"/>
        <end position="92"/>
    </location>
</feature>
<evidence type="ECO:0000256" key="1">
    <source>
        <dbReference type="ARBA" id="ARBA00009636"/>
    </source>
</evidence>
<keyword evidence="7" id="KW-1185">Reference proteome</keyword>
<comment type="similarity">
    <text evidence="1">Belongs to the tubulin family.</text>
</comment>
<dbReference type="EMBL" id="MNPL01010355">
    <property type="protein sequence ID" value="OQR73179.1"/>
    <property type="molecule type" value="Genomic_DNA"/>
</dbReference>
<evidence type="ECO:0000256" key="2">
    <source>
        <dbReference type="ARBA" id="ARBA00022701"/>
    </source>
</evidence>
<protein>
    <recommendedName>
        <fullName evidence="5">Tubulin/FtsZ 2-layer sandwich domain-containing protein</fullName>
    </recommendedName>
</protein>
<organism evidence="6 7">
    <name type="scientific">Tropilaelaps mercedesae</name>
    <dbReference type="NCBI Taxonomy" id="418985"/>
    <lineage>
        <taxon>Eukaryota</taxon>
        <taxon>Metazoa</taxon>
        <taxon>Ecdysozoa</taxon>
        <taxon>Arthropoda</taxon>
        <taxon>Chelicerata</taxon>
        <taxon>Arachnida</taxon>
        <taxon>Acari</taxon>
        <taxon>Parasitiformes</taxon>
        <taxon>Mesostigmata</taxon>
        <taxon>Gamasina</taxon>
        <taxon>Dermanyssoidea</taxon>
        <taxon>Laelapidae</taxon>
        <taxon>Tropilaelaps</taxon>
    </lineage>
</organism>
<dbReference type="InterPro" id="IPR000217">
    <property type="entry name" value="Tubulin"/>
</dbReference>
<dbReference type="SUPFAM" id="SSF55307">
    <property type="entry name" value="Tubulin C-terminal domain-like"/>
    <property type="match status" value="1"/>
</dbReference>
<dbReference type="GO" id="GO:0005874">
    <property type="term" value="C:microtubule"/>
    <property type="evidence" value="ECO:0007669"/>
    <property type="project" value="UniProtKB-KW"/>
</dbReference>
<keyword evidence="4" id="KW-0342">GTP-binding</keyword>
<dbReference type="STRING" id="418985.A0A1V9XI50"/>
<dbReference type="GO" id="GO:0007017">
    <property type="term" value="P:microtubule-based process"/>
    <property type="evidence" value="ECO:0007669"/>
    <property type="project" value="InterPro"/>
</dbReference>
<sequence>MINIHIGQAGVQMGAACWEFYWLEHSINADGTLNQENTSTIKQKRIIQFVVWYPANFKVGFNYEPPSVIPGGGFARVLRAITMLSSTTAIAEA</sequence>
<reference evidence="6 7" key="1">
    <citation type="journal article" date="2017" name="Gigascience">
        <title>Draft genome of the honey bee ectoparasitic mite, Tropilaelaps mercedesae, is shaped by the parasitic life history.</title>
        <authorList>
            <person name="Dong X."/>
            <person name="Armstrong S.D."/>
            <person name="Xia D."/>
            <person name="Makepeace B.L."/>
            <person name="Darby A.C."/>
            <person name="Kadowaki T."/>
        </authorList>
    </citation>
    <scope>NUCLEOTIDE SEQUENCE [LARGE SCALE GENOMIC DNA]</scope>
    <source>
        <strain evidence="6">Wuxi-XJTLU</strain>
    </source>
</reference>
<dbReference type="PANTHER" id="PTHR11588">
    <property type="entry name" value="TUBULIN"/>
    <property type="match status" value="1"/>
</dbReference>
<dbReference type="AlphaFoldDB" id="A0A1V9XI50"/>
<dbReference type="Pfam" id="PF03953">
    <property type="entry name" value="Tubulin_C"/>
    <property type="match status" value="1"/>
</dbReference>
<name>A0A1V9XI50_9ACAR</name>
<dbReference type="InParanoid" id="A0A1V9XI50"/>
<evidence type="ECO:0000259" key="5">
    <source>
        <dbReference type="Pfam" id="PF03953"/>
    </source>
</evidence>
<dbReference type="InterPro" id="IPR036525">
    <property type="entry name" value="Tubulin/FtsZ_GTPase_sf"/>
</dbReference>
<gene>
    <name evidence="6" type="ORF">BIW11_03631</name>
</gene>
<dbReference type="GO" id="GO:0005525">
    <property type="term" value="F:GTP binding"/>
    <property type="evidence" value="ECO:0007669"/>
    <property type="project" value="UniProtKB-KW"/>
</dbReference>
<dbReference type="Proteomes" id="UP000192247">
    <property type="component" value="Unassembled WGS sequence"/>
</dbReference>
<evidence type="ECO:0000256" key="3">
    <source>
        <dbReference type="ARBA" id="ARBA00022741"/>
    </source>
</evidence>
<keyword evidence="3" id="KW-0547">Nucleotide-binding</keyword>
<evidence type="ECO:0000313" key="6">
    <source>
        <dbReference type="EMBL" id="OQR73179.1"/>
    </source>
</evidence>
<dbReference type="InterPro" id="IPR018316">
    <property type="entry name" value="Tubulin/FtsZ_2-layer-sand-dom"/>
</dbReference>
<evidence type="ECO:0000256" key="4">
    <source>
        <dbReference type="ARBA" id="ARBA00023134"/>
    </source>
</evidence>
<dbReference type="InterPro" id="IPR008280">
    <property type="entry name" value="Tub_FtsZ_C"/>
</dbReference>
<dbReference type="OrthoDB" id="1662883at2759"/>